<dbReference type="Gene3D" id="3.30.710.10">
    <property type="entry name" value="Potassium Channel Kv1.1, Chain A"/>
    <property type="match status" value="1"/>
</dbReference>
<dbReference type="PROSITE" id="PS50097">
    <property type="entry name" value="BTB"/>
    <property type="match status" value="1"/>
</dbReference>
<protein>
    <recommendedName>
        <fullName evidence="1">BTB domain-containing protein</fullName>
    </recommendedName>
</protein>
<dbReference type="PANTHER" id="PTHR47843">
    <property type="entry name" value="BTB DOMAIN-CONTAINING PROTEIN-RELATED"/>
    <property type="match status" value="1"/>
</dbReference>
<dbReference type="InterPro" id="IPR000210">
    <property type="entry name" value="BTB/POZ_dom"/>
</dbReference>
<evidence type="ECO:0000259" key="1">
    <source>
        <dbReference type="PROSITE" id="PS50097"/>
    </source>
</evidence>
<reference evidence="2" key="1">
    <citation type="submission" date="2022-11" db="EMBL/GenBank/DDBJ databases">
        <title>Genome Resource of Sclerotinia nivalis Strain SnTB1, a Plant Pathogen Isolated from American Ginseng.</title>
        <authorList>
            <person name="Fan S."/>
        </authorList>
    </citation>
    <scope>NUCLEOTIDE SEQUENCE</scope>
    <source>
        <strain evidence="2">SnTB1</strain>
    </source>
</reference>
<proteinExistence type="predicted"/>
<sequence>MNNNLNNGQINPFPPVTFPKFPSSPGWGQYGGGFNTGGSVQTTVDPFRSYSHVVRDFLSGNLPASPPPPVCRAFSSQYRAANPRFTDMLGTPPAQPILDTVSAGDTSNHEAIRRLTRLELKAADRRPAPTWNNVSMDMVTIYIKGENGSVDGPPFNLHKSFFTDLSPYFEAVFNSGFAESETQTLHFAESNREIFAMLVDWVYKKDLKALAAFELDDRKNLPVGIGLSTLQGNDLEEYIKKSQETALEHTTKLIDLWFLADKVLIPELQNAALQAIEILRFFTPLQGVPAEISHAVYDKTPKRSPLRLYLAITTLRRLHPNSEDHGEDFHPDMLVDIFNLVKVIGADAKLRHYGLSEMAMESYLVATKGGSHLKSNPIVTAPLAGDIWVSLWELRRDALNF</sequence>
<dbReference type="CDD" id="cd18186">
    <property type="entry name" value="BTB_POZ_ZBTB_KLHL-like"/>
    <property type="match status" value="1"/>
</dbReference>
<comment type="caution">
    <text evidence="2">The sequence shown here is derived from an EMBL/GenBank/DDBJ whole genome shotgun (WGS) entry which is preliminary data.</text>
</comment>
<dbReference type="OrthoDB" id="194443at2759"/>
<dbReference type="InterPro" id="IPR011333">
    <property type="entry name" value="SKP1/BTB/POZ_sf"/>
</dbReference>
<gene>
    <name evidence="2" type="ORF">OCU04_007381</name>
</gene>
<organism evidence="2 3">
    <name type="scientific">Sclerotinia nivalis</name>
    <dbReference type="NCBI Taxonomy" id="352851"/>
    <lineage>
        <taxon>Eukaryota</taxon>
        <taxon>Fungi</taxon>
        <taxon>Dikarya</taxon>
        <taxon>Ascomycota</taxon>
        <taxon>Pezizomycotina</taxon>
        <taxon>Leotiomycetes</taxon>
        <taxon>Helotiales</taxon>
        <taxon>Sclerotiniaceae</taxon>
        <taxon>Sclerotinia</taxon>
    </lineage>
</organism>
<keyword evidence="3" id="KW-1185">Reference proteome</keyword>
<dbReference type="EMBL" id="JAPEIS010000008">
    <property type="protein sequence ID" value="KAJ8063505.1"/>
    <property type="molecule type" value="Genomic_DNA"/>
</dbReference>
<dbReference type="AlphaFoldDB" id="A0A9X0AIX3"/>
<dbReference type="Proteomes" id="UP001152300">
    <property type="component" value="Unassembled WGS sequence"/>
</dbReference>
<feature type="domain" description="BTB" evidence="1">
    <location>
        <begin position="137"/>
        <end position="211"/>
    </location>
</feature>
<dbReference type="SUPFAM" id="SSF54695">
    <property type="entry name" value="POZ domain"/>
    <property type="match status" value="1"/>
</dbReference>
<dbReference type="Pfam" id="PF00651">
    <property type="entry name" value="BTB"/>
    <property type="match status" value="1"/>
</dbReference>
<dbReference type="PANTHER" id="PTHR47843:SF2">
    <property type="entry name" value="BTB DOMAIN-CONTAINING PROTEIN"/>
    <property type="match status" value="1"/>
</dbReference>
<evidence type="ECO:0000313" key="2">
    <source>
        <dbReference type="EMBL" id="KAJ8063505.1"/>
    </source>
</evidence>
<accession>A0A9X0AIX3</accession>
<name>A0A9X0AIX3_9HELO</name>
<evidence type="ECO:0000313" key="3">
    <source>
        <dbReference type="Proteomes" id="UP001152300"/>
    </source>
</evidence>